<evidence type="ECO:0000256" key="3">
    <source>
        <dbReference type="ARBA" id="ARBA00023002"/>
    </source>
</evidence>
<dbReference type="OrthoDB" id="8523426at2"/>
<dbReference type="InterPro" id="IPR013785">
    <property type="entry name" value="Aldolase_TIM"/>
</dbReference>
<keyword evidence="3" id="KW-0560">Oxidoreductase</keyword>
<dbReference type="SUPFAM" id="SSF51395">
    <property type="entry name" value="FMN-linked oxidoreductases"/>
    <property type="match status" value="1"/>
</dbReference>
<evidence type="ECO:0000313" key="5">
    <source>
        <dbReference type="EMBL" id="CCK74923.1"/>
    </source>
</evidence>
<dbReference type="EMBL" id="FO203512">
    <property type="protein sequence ID" value="CCK74923.1"/>
    <property type="molecule type" value="Genomic_DNA"/>
</dbReference>
<dbReference type="InterPro" id="IPR045247">
    <property type="entry name" value="Oye-like"/>
</dbReference>
<dbReference type="Gene3D" id="3.20.20.70">
    <property type="entry name" value="Aldolase class I"/>
    <property type="match status" value="1"/>
</dbReference>
<organism evidence="5 6">
    <name type="scientific">Oleispira antarctica RB-8</name>
    <dbReference type="NCBI Taxonomy" id="698738"/>
    <lineage>
        <taxon>Bacteria</taxon>
        <taxon>Pseudomonadati</taxon>
        <taxon>Pseudomonadota</taxon>
        <taxon>Gammaproteobacteria</taxon>
        <taxon>Oceanospirillales</taxon>
        <taxon>Oceanospirillaceae</taxon>
        <taxon>Oleispira</taxon>
    </lineage>
</organism>
<dbReference type="STRING" id="698738.OLEAN_C07470"/>
<dbReference type="KEGG" id="oai:OLEAN_C07470"/>
<dbReference type="GO" id="GO:0016628">
    <property type="term" value="F:oxidoreductase activity, acting on the CH-CH group of donors, NAD or NADP as acceptor"/>
    <property type="evidence" value="ECO:0007669"/>
    <property type="project" value="UniProtKB-ARBA"/>
</dbReference>
<dbReference type="PANTHER" id="PTHR22893">
    <property type="entry name" value="NADH OXIDOREDUCTASE-RELATED"/>
    <property type="match status" value="1"/>
</dbReference>
<dbReference type="AlphaFoldDB" id="R4YP24"/>
<dbReference type="GO" id="GO:0005829">
    <property type="term" value="C:cytosol"/>
    <property type="evidence" value="ECO:0007669"/>
    <property type="project" value="TreeGrafter"/>
</dbReference>
<dbReference type="PANTHER" id="PTHR22893:SF55">
    <property type="entry name" value="OXIDOREDUCTASE-RELATED"/>
    <property type="match status" value="1"/>
</dbReference>
<protein>
    <submittedName>
        <fullName evidence="5">NADH-dependent flavin oxidoreductase, old yellow enzyme family</fullName>
    </submittedName>
</protein>
<dbReference type="Pfam" id="PF00724">
    <property type="entry name" value="Oxidored_FMN"/>
    <property type="match status" value="1"/>
</dbReference>
<dbReference type="GO" id="GO:0010181">
    <property type="term" value="F:FMN binding"/>
    <property type="evidence" value="ECO:0007669"/>
    <property type="project" value="InterPro"/>
</dbReference>
<dbReference type="InterPro" id="IPR001155">
    <property type="entry name" value="OxRdtase_FMN_N"/>
</dbReference>
<comment type="cofactor">
    <cofactor evidence="1">
        <name>FMN</name>
        <dbReference type="ChEBI" id="CHEBI:58210"/>
    </cofactor>
</comment>
<gene>
    <name evidence="5" type="ORF">OLEAN_C07470</name>
</gene>
<evidence type="ECO:0000313" key="6">
    <source>
        <dbReference type="Proteomes" id="UP000032749"/>
    </source>
</evidence>
<comment type="similarity">
    <text evidence="2">Belongs to the NADH:flavin oxidoreductase/NADH oxidase family.</text>
</comment>
<keyword evidence="6" id="KW-1185">Reference proteome</keyword>
<sequence>MSYLNTLFHSVDLGANLTLKNRIVMAPLTRSMADDDLVPTEAMAAYYGRRADAGLIISEATLISQDGQGYPNTPGLYTQAQIDGWKNVTQRVHQNGGKIFAQIWHTGRVSHSIYHNGELPMAPSAVPIVGHGHVPRTENLEYETPRVITVDEIKRVQNQFAIAAKNAIEAGFDGIEIHGANSYLIDEFLHWDTNRREDEYGGTVENMARFLLEIIDQIKAVIPEGKIGLRLSPQAYINLEHDERDKEVFDYLLPLLNQYGLAYVHTGMFSDTPYEHLGGTVTQYIRKHYRGTVIASGGYSAETGATAIEKGDADLIAIGRPFIANPDYVEKVKQEKNLVEYNNEMLGELI</sequence>
<dbReference type="Proteomes" id="UP000032749">
    <property type="component" value="Chromosome"/>
</dbReference>
<dbReference type="PATRIC" id="fig|698738.3.peg.774"/>
<evidence type="ECO:0000256" key="2">
    <source>
        <dbReference type="ARBA" id="ARBA00005979"/>
    </source>
</evidence>
<accession>R4YP24</accession>
<name>R4YP24_OLEAN</name>
<evidence type="ECO:0000259" key="4">
    <source>
        <dbReference type="Pfam" id="PF00724"/>
    </source>
</evidence>
<proteinExistence type="inferred from homology"/>
<dbReference type="FunFam" id="3.20.20.70:FF:000059">
    <property type="entry name" value="N-ethylmaleimide reductase, FMN-linked"/>
    <property type="match status" value="1"/>
</dbReference>
<feature type="domain" description="NADH:flavin oxidoreductase/NADH oxidase N-terminal" evidence="4">
    <location>
        <begin position="7"/>
        <end position="337"/>
    </location>
</feature>
<evidence type="ECO:0000256" key="1">
    <source>
        <dbReference type="ARBA" id="ARBA00001917"/>
    </source>
</evidence>
<reference evidence="5 6" key="1">
    <citation type="journal article" date="2013" name="Nat. Commun.">
        <title>Genome sequence and functional genomic analysis of the oil-degrading bacterium Oleispira antarctica.</title>
        <authorList>
            <person name="Kube M."/>
            <person name="Chernikova T.N."/>
            <person name="Al-Ramahi Y."/>
            <person name="Beloqui A."/>
            <person name="Lopez-Cortez N."/>
            <person name="Guazzaroni M.E."/>
            <person name="Heipieper H.J."/>
            <person name="Klages S."/>
            <person name="Kotsyurbenko O.R."/>
            <person name="Langer I."/>
            <person name="Nechitaylo T.Y."/>
            <person name="Lunsdorf H."/>
            <person name="Fernandez M."/>
            <person name="Juarez S."/>
            <person name="Ciordia S."/>
            <person name="Singer A."/>
            <person name="Kagan O."/>
            <person name="Egorova O."/>
            <person name="Petit P.A."/>
            <person name="Stogios P."/>
            <person name="Kim Y."/>
            <person name="Tchigvintsev A."/>
            <person name="Flick R."/>
            <person name="Denaro R."/>
            <person name="Genovese M."/>
            <person name="Albar J.P."/>
            <person name="Reva O.N."/>
            <person name="Martinez-Gomariz M."/>
            <person name="Tran H."/>
            <person name="Ferrer M."/>
            <person name="Savchenko A."/>
            <person name="Yakunin A.F."/>
            <person name="Yakimov M.M."/>
            <person name="Golyshina O.V."/>
            <person name="Reinhardt R."/>
            <person name="Golyshin P.N."/>
        </authorList>
    </citation>
    <scope>NUCLEOTIDE SEQUENCE [LARGE SCALE GENOMIC DNA]</scope>
</reference>
<dbReference type="HOGENOM" id="CLU_012153_0_0_6"/>
<dbReference type="CDD" id="cd02933">
    <property type="entry name" value="OYE_like_FMN"/>
    <property type="match status" value="1"/>
</dbReference>